<reference evidence="7" key="1">
    <citation type="submission" date="2023-02" db="EMBL/GenBank/DDBJ databases">
        <title>Identification and recombinant expression of a fungal hydrolase from Papiliotrema laurentii that hydrolyzes apple cutin and clears colloidal polyester polyurethane.</title>
        <authorList>
            <consortium name="DOE Joint Genome Institute"/>
            <person name="Roman V.A."/>
            <person name="Bojanowski C."/>
            <person name="Crable B.R."/>
            <person name="Wagner D.N."/>
            <person name="Hung C.S."/>
            <person name="Nadeau L.J."/>
            <person name="Schratz L."/>
            <person name="Haridas S."/>
            <person name="Pangilinan J."/>
            <person name="Lipzen A."/>
            <person name="Na H."/>
            <person name="Yan M."/>
            <person name="Ng V."/>
            <person name="Grigoriev I.V."/>
            <person name="Spatafora J.W."/>
            <person name="Barlow D."/>
            <person name="Biffinger J."/>
            <person name="Kelley-Loughnane N."/>
            <person name="Varaljay V.A."/>
            <person name="Crookes-Goodson W.J."/>
        </authorList>
    </citation>
    <scope>NUCLEOTIDE SEQUENCE</scope>
    <source>
        <strain evidence="7">5307AH</strain>
    </source>
</reference>
<sequence length="97" mass="10311">MIMPGAFTEPDMAEKVRAAVKISNLANVRVQARADGHSYGAYGWGCRDGTFDIGLKYLNRIVVDKAAKTASIGSGALLGDVTNELHRAGLMTPDKMG</sequence>
<dbReference type="Proteomes" id="UP001182556">
    <property type="component" value="Unassembled WGS sequence"/>
</dbReference>
<dbReference type="InterPro" id="IPR016169">
    <property type="entry name" value="FAD-bd_PCMH_sub2"/>
</dbReference>
<evidence type="ECO:0000313" key="8">
    <source>
        <dbReference type="Proteomes" id="UP001182556"/>
    </source>
</evidence>
<comment type="cofactor">
    <cofactor evidence="1">
        <name>FAD</name>
        <dbReference type="ChEBI" id="CHEBI:57692"/>
    </cofactor>
</comment>
<dbReference type="PANTHER" id="PTHR42973">
    <property type="entry name" value="BINDING OXIDOREDUCTASE, PUTATIVE (AFU_ORTHOLOGUE AFUA_1G17690)-RELATED"/>
    <property type="match status" value="1"/>
</dbReference>
<evidence type="ECO:0000256" key="4">
    <source>
        <dbReference type="ARBA" id="ARBA00022827"/>
    </source>
</evidence>
<dbReference type="AlphaFoldDB" id="A0AAD9FMC5"/>
<dbReference type="Gene3D" id="3.30.465.10">
    <property type="match status" value="1"/>
</dbReference>
<evidence type="ECO:0000256" key="3">
    <source>
        <dbReference type="ARBA" id="ARBA00022630"/>
    </source>
</evidence>
<dbReference type="EMBL" id="JAODAN010000014">
    <property type="protein sequence ID" value="KAK1920681.1"/>
    <property type="molecule type" value="Genomic_DNA"/>
</dbReference>
<dbReference type="InterPro" id="IPR050416">
    <property type="entry name" value="FAD-linked_Oxidoreductase"/>
</dbReference>
<gene>
    <name evidence="7" type="ORF">DB88DRAFT_502901</name>
</gene>
<protein>
    <recommendedName>
        <fullName evidence="6">FAD linked oxidase N-terminal domain-containing protein</fullName>
    </recommendedName>
</protein>
<evidence type="ECO:0000313" key="7">
    <source>
        <dbReference type="EMBL" id="KAK1920681.1"/>
    </source>
</evidence>
<evidence type="ECO:0000256" key="1">
    <source>
        <dbReference type="ARBA" id="ARBA00001974"/>
    </source>
</evidence>
<name>A0AAD9FMC5_PAPLA</name>
<evidence type="ECO:0000259" key="6">
    <source>
        <dbReference type="Pfam" id="PF01565"/>
    </source>
</evidence>
<keyword evidence="8" id="KW-1185">Reference proteome</keyword>
<organism evidence="7 8">
    <name type="scientific">Papiliotrema laurentii</name>
    <name type="common">Cryptococcus laurentii</name>
    <dbReference type="NCBI Taxonomy" id="5418"/>
    <lineage>
        <taxon>Eukaryota</taxon>
        <taxon>Fungi</taxon>
        <taxon>Dikarya</taxon>
        <taxon>Basidiomycota</taxon>
        <taxon>Agaricomycotina</taxon>
        <taxon>Tremellomycetes</taxon>
        <taxon>Tremellales</taxon>
        <taxon>Rhynchogastremaceae</taxon>
        <taxon>Papiliotrema</taxon>
    </lineage>
</organism>
<keyword evidence="4" id="KW-0274">FAD</keyword>
<dbReference type="SUPFAM" id="SSF56176">
    <property type="entry name" value="FAD-binding/transporter-associated domain-like"/>
    <property type="match status" value="1"/>
</dbReference>
<comment type="similarity">
    <text evidence="2">Belongs to the oxygen-dependent FAD-linked oxidoreductase family.</text>
</comment>
<dbReference type="GO" id="GO:0050660">
    <property type="term" value="F:flavin adenine dinucleotide binding"/>
    <property type="evidence" value="ECO:0007669"/>
    <property type="project" value="InterPro"/>
</dbReference>
<dbReference type="GO" id="GO:0016491">
    <property type="term" value="F:oxidoreductase activity"/>
    <property type="evidence" value="ECO:0007669"/>
    <property type="project" value="UniProtKB-KW"/>
</dbReference>
<dbReference type="InterPro" id="IPR036318">
    <property type="entry name" value="FAD-bd_PCMH-like_sf"/>
</dbReference>
<keyword evidence="5" id="KW-0560">Oxidoreductase</keyword>
<feature type="domain" description="FAD linked oxidase N-terminal" evidence="6">
    <location>
        <begin position="5"/>
        <end position="93"/>
    </location>
</feature>
<evidence type="ECO:0000256" key="5">
    <source>
        <dbReference type="ARBA" id="ARBA00023002"/>
    </source>
</evidence>
<dbReference type="Pfam" id="PF01565">
    <property type="entry name" value="FAD_binding_4"/>
    <property type="match status" value="1"/>
</dbReference>
<accession>A0AAD9FMC5</accession>
<evidence type="ECO:0000256" key="2">
    <source>
        <dbReference type="ARBA" id="ARBA00005466"/>
    </source>
</evidence>
<dbReference type="InterPro" id="IPR006094">
    <property type="entry name" value="Oxid_FAD_bind_N"/>
</dbReference>
<proteinExistence type="inferred from homology"/>
<keyword evidence="3" id="KW-0285">Flavoprotein</keyword>
<dbReference type="PANTHER" id="PTHR42973:SF39">
    <property type="entry name" value="FAD-BINDING PCMH-TYPE DOMAIN-CONTAINING PROTEIN"/>
    <property type="match status" value="1"/>
</dbReference>
<comment type="caution">
    <text evidence="7">The sequence shown here is derived from an EMBL/GenBank/DDBJ whole genome shotgun (WGS) entry which is preliminary data.</text>
</comment>